<evidence type="ECO:0000256" key="1">
    <source>
        <dbReference type="SAM" id="MobiDB-lite"/>
    </source>
</evidence>
<keyword evidence="3" id="KW-1185">Reference proteome</keyword>
<dbReference type="RefSeq" id="XP_062708210.1">
    <property type="nucleotide sequence ID" value="XM_062852226.1"/>
</dbReference>
<reference evidence="2" key="2">
    <citation type="submission" date="2025-05" db="UniProtKB">
        <authorList>
            <consortium name="EnsemblMetazoa"/>
        </authorList>
    </citation>
    <scope>IDENTIFICATION</scope>
    <source>
        <strain evidence="2">Foshan</strain>
    </source>
</reference>
<feature type="compositionally biased region" description="Basic and acidic residues" evidence="1">
    <location>
        <begin position="145"/>
        <end position="154"/>
    </location>
</feature>
<feature type="region of interest" description="Disordered" evidence="1">
    <location>
        <begin position="125"/>
        <end position="154"/>
    </location>
</feature>
<feature type="region of interest" description="Disordered" evidence="1">
    <location>
        <begin position="1"/>
        <end position="29"/>
    </location>
</feature>
<accession>A0ABM1ZKN4</accession>
<dbReference type="EnsemblMetazoa" id="AALFPA23_019419.R28559">
    <property type="protein sequence ID" value="AALFPA23_019419.P28559"/>
    <property type="gene ID" value="AALFPA23_019419"/>
</dbReference>
<feature type="region of interest" description="Disordered" evidence="1">
    <location>
        <begin position="680"/>
        <end position="700"/>
    </location>
</feature>
<dbReference type="RefSeq" id="XP_062708206.1">
    <property type="nucleotide sequence ID" value="XM_062852222.1"/>
</dbReference>
<dbReference type="RefSeq" id="XP_062708207.1">
    <property type="nucleotide sequence ID" value="XM_062852223.1"/>
</dbReference>
<dbReference type="EnsemblMetazoa" id="AALFPA23_019419.R28554">
    <property type="protein sequence ID" value="AALFPA23_019419.P28554"/>
    <property type="gene ID" value="AALFPA23_019419"/>
</dbReference>
<dbReference type="Proteomes" id="UP000069940">
    <property type="component" value="Unassembled WGS sequence"/>
</dbReference>
<sequence>MESDVICLDSDEEGENGPNAGKPSASASDSIDELLLRPLQALSLELYFGGGSGQASGNFVSASNGSDEQWRRSTVVVKRVAELVQGFGRRKFNNNPVDVARQRDAWKQVLKFLFLLRAIGPESMPNDNQVQTSSAKAGASPGGKSAERSKELPPETRRYRLTVMDVLVDYIRYKCSALAGERNPAVLLAQCNQIVSSLYIIFDGDSEFVTLTLLKMDLLAGSGAVALMYPVFEQILASQTRRTGTSGGAAPLGIMDYVRLLLCYKKWKAMVPARRDKDAISALALKVLPPRCPQAKTKQDLPFLQMLPRLSASAKEQEDETRFLLAKDLMEIEQLCTIYFREYEKRFFQRNEPKLSPLEVKSNFINIDALAEFIQRKCNLLKQRRPSPPANNESVPATKPSSTPGTGPGPGPGRNGQRQQLQHESNAIISSLRLMFRRDEEFIALTLLRVETCPECQTILGPVYERFLSCPPQLSTSAISTNNVESYGRLLLCYIKWKRLYRAEDPGGHWARIDAIALAALPYDFPRAIRRKELEIKALFPRVAAAAGRRSGRSSKVSVTRALLNSKHVLDNIQEMCLQFLAICRDGRSNREKALPIPTSHIIDDDDADSNDDDVKIIKPEPNSVVVLDSDDDEEPSHIIDCTDTEMECRATPSFSSGSDEPFSQDTNIITNSQENLLMDTVFNTPPPTPKADEDHQASTQLQLPPAPTQELLPSIVESSPATSSPSSPSSKQQNRKSDTLLRGVNFKISKNVRLRTSLQKRQFLTAFRRLISEQCFHINVQSGEADYCLRKTVANSTVFVEIISFADSSNPLTMPISLPLVGRSRLELSETPFTTVDLLPSSFGAMSDPSLRDDTPQQSAEMQRAFLDDQLLKLLTDIDDLPQLSPASVDFTVFPEELDPTSIDFLTNDQTPPSSVISGCCLWPNDDFSVFANLDMNSWLEHESAAVGHELVS</sequence>
<evidence type="ECO:0000313" key="3">
    <source>
        <dbReference type="Proteomes" id="UP000069940"/>
    </source>
</evidence>
<dbReference type="RefSeq" id="XP_062708208.1">
    <property type="nucleotide sequence ID" value="XM_062852224.1"/>
</dbReference>
<dbReference type="EnsemblMetazoa" id="AALFPA23_019419.R28556">
    <property type="protein sequence ID" value="AALFPA23_019419.P28556"/>
    <property type="gene ID" value="AALFPA23_019419"/>
</dbReference>
<feature type="region of interest" description="Disordered" evidence="1">
    <location>
        <begin position="384"/>
        <end position="421"/>
    </location>
</feature>
<dbReference type="RefSeq" id="XP_029735653.1">
    <property type="nucleotide sequence ID" value="XM_029879793.2"/>
</dbReference>
<organism evidence="2 3">
    <name type="scientific">Aedes albopictus</name>
    <name type="common">Asian tiger mosquito</name>
    <name type="synonym">Stegomyia albopicta</name>
    <dbReference type="NCBI Taxonomy" id="7160"/>
    <lineage>
        <taxon>Eukaryota</taxon>
        <taxon>Metazoa</taxon>
        <taxon>Ecdysozoa</taxon>
        <taxon>Arthropoda</taxon>
        <taxon>Hexapoda</taxon>
        <taxon>Insecta</taxon>
        <taxon>Pterygota</taxon>
        <taxon>Neoptera</taxon>
        <taxon>Endopterygota</taxon>
        <taxon>Diptera</taxon>
        <taxon>Nematocera</taxon>
        <taxon>Culicoidea</taxon>
        <taxon>Culicidae</taxon>
        <taxon>Culicinae</taxon>
        <taxon>Aedini</taxon>
        <taxon>Aedes</taxon>
        <taxon>Stegomyia</taxon>
    </lineage>
</organism>
<dbReference type="GeneID" id="109422466"/>
<feature type="compositionally biased region" description="Acidic residues" evidence="1">
    <location>
        <begin position="1"/>
        <end position="15"/>
    </location>
</feature>
<feature type="compositionally biased region" description="Low complexity" evidence="1">
    <location>
        <begin position="716"/>
        <end position="731"/>
    </location>
</feature>
<evidence type="ECO:0000313" key="2">
    <source>
        <dbReference type="EnsemblMetazoa" id="AALFPA23_019419.P28556"/>
    </source>
</evidence>
<reference evidence="3" key="1">
    <citation type="journal article" date="2015" name="Proc. Natl. Acad. Sci. U.S.A.">
        <title>Genome sequence of the Asian Tiger mosquito, Aedes albopictus, reveals insights into its biology, genetics, and evolution.</title>
        <authorList>
            <person name="Chen X.G."/>
            <person name="Jiang X."/>
            <person name="Gu J."/>
            <person name="Xu M."/>
            <person name="Wu Y."/>
            <person name="Deng Y."/>
            <person name="Zhang C."/>
            <person name="Bonizzoni M."/>
            <person name="Dermauw W."/>
            <person name="Vontas J."/>
            <person name="Armbruster P."/>
            <person name="Huang X."/>
            <person name="Yang Y."/>
            <person name="Zhang H."/>
            <person name="He W."/>
            <person name="Peng H."/>
            <person name="Liu Y."/>
            <person name="Wu K."/>
            <person name="Chen J."/>
            <person name="Lirakis M."/>
            <person name="Topalis P."/>
            <person name="Van Leeuwen T."/>
            <person name="Hall A.B."/>
            <person name="Jiang X."/>
            <person name="Thorpe C."/>
            <person name="Mueller R.L."/>
            <person name="Sun C."/>
            <person name="Waterhouse R.M."/>
            <person name="Yan G."/>
            <person name="Tu Z.J."/>
            <person name="Fang X."/>
            <person name="James A.A."/>
        </authorList>
    </citation>
    <scope>NUCLEOTIDE SEQUENCE [LARGE SCALE GENOMIC DNA]</scope>
    <source>
        <strain evidence="3">Foshan</strain>
    </source>
</reference>
<dbReference type="EnsemblMetazoa" id="AALFPA23_019419.R28555">
    <property type="protein sequence ID" value="AALFPA23_019419.P28555"/>
    <property type="gene ID" value="AALFPA23_019419"/>
</dbReference>
<protein>
    <submittedName>
        <fullName evidence="2">Uncharacterized protein</fullName>
    </submittedName>
</protein>
<dbReference type="RefSeq" id="XP_062708209.1">
    <property type="nucleotide sequence ID" value="XM_062852225.1"/>
</dbReference>
<proteinExistence type="predicted"/>
<feature type="region of interest" description="Disordered" evidence="1">
    <location>
        <begin position="716"/>
        <end position="741"/>
    </location>
</feature>
<feature type="compositionally biased region" description="Low complexity" evidence="1">
    <location>
        <begin position="133"/>
        <end position="144"/>
    </location>
</feature>
<dbReference type="EnsemblMetazoa" id="AALFPA23_019419.R28558">
    <property type="protein sequence ID" value="AALFPA23_019419.P28558"/>
    <property type="gene ID" value="AALFPA23_019419"/>
</dbReference>
<dbReference type="EnsemblMetazoa" id="AALFPA23_019419.R28557">
    <property type="protein sequence ID" value="AALFPA23_019419.P28557"/>
    <property type="gene ID" value="AALFPA23_019419"/>
</dbReference>
<name>A0ABM1ZKN4_AEDAL</name>